<dbReference type="AlphaFoldDB" id="A0A917ZHI0"/>
<evidence type="ECO:0000313" key="1">
    <source>
        <dbReference type="EMBL" id="GGO82119.1"/>
    </source>
</evidence>
<reference evidence="1 2" key="1">
    <citation type="journal article" date="2014" name="Int. J. Syst. Evol. Microbiol.">
        <title>Complete genome sequence of Corynebacterium casei LMG S-19264T (=DSM 44701T), isolated from a smear-ripened cheese.</title>
        <authorList>
            <consortium name="US DOE Joint Genome Institute (JGI-PGF)"/>
            <person name="Walter F."/>
            <person name="Albersmeier A."/>
            <person name="Kalinowski J."/>
            <person name="Ruckert C."/>
        </authorList>
    </citation>
    <scope>NUCLEOTIDE SEQUENCE [LARGE SCALE GENOMIC DNA]</scope>
    <source>
        <strain evidence="1 2">CGMCC 1.7286</strain>
    </source>
</reference>
<gene>
    <name evidence="1" type="ORF">GCM10011348_22750</name>
</gene>
<protein>
    <submittedName>
        <fullName evidence="1">Uncharacterized protein</fullName>
    </submittedName>
</protein>
<dbReference type="Proteomes" id="UP000599578">
    <property type="component" value="Unassembled WGS sequence"/>
</dbReference>
<comment type="caution">
    <text evidence="1">The sequence shown here is derived from an EMBL/GenBank/DDBJ whole genome shotgun (WGS) entry which is preliminary data.</text>
</comment>
<proteinExistence type="predicted"/>
<organism evidence="1 2">
    <name type="scientific">Marinobacterium nitratireducens</name>
    <dbReference type="NCBI Taxonomy" id="518897"/>
    <lineage>
        <taxon>Bacteria</taxon>
        <taxon>Pseudomonadati</taxon>
        <taxon>Pseudomonadota</taxon>
        <taxon>Gammaproteobacteria</taxon>
        <taxon>Oceanospirillales</taxon>
        <taxon>Oceanospirillaceae</taxon>
        <taxon>Marinobacterium</taxon>
    </lineage>
</organism>
<accession>A0A917ZHI0</accession>
<name>A0A917ZHI0_9GAMM</name>
<evidence type="ECO:0000313" key="2">
    <source>
        <dbReference type="Proteomes" id="UP000599578"/>
    </source>
</evidence>
<sequence length="65" mass="7451">MQLKETTRKIAVLDIDGESFEVDGHYRGKESRARWYTVTRSRDGSVTGDHLSKFPTCAKIRSLLH</sequence>
<dbReference type="RefSeq" id="WP_188860717.1">
    <property type="nucleotide sequence ID" value="NZ_BMLT01000005.1"/>
</dbReference>
<keyword evidence="2" id="KW-1185">Reference proteome</keyword>
<dbReference type="EMBL" id="BMLT01000005">
    <property type="protein sequence ID" value="GGO82119.1"/>
    <property type="molecule type" value="Genomic_DNA"/>
</dbReference>